<dbReference type="RefSeq" id="WP_053379040.1">
    <property type="nucleotide sequence ID" value="NZ_CP011801.1"/>
</dbReference>
<evidence type="ECO:0008006" key="3">
    <source>
        <dbReference type="Google" id="ProtNLM"/>
    </source>
</evidence>
<reference evidence="1 2" key="1">
    <citation type="journal article" date="2015" name="Proc. Natl. Acad. Sci. U.S.A.">
        <title>Expanded metabolic versatility of ubiquitous nitrite-oxidizing bacteria from the genus Nitrospira.</title>
        <authorList>
            <person name="Koch H."/>
            <person name="Lucker S."/>
            <person name="Albertsen M."/>
            <person name="Kitzinger K."/>
            <person name="Herbold C."/>
            <person name="Spieck E."/>
            <person name="Nielsen P.H."/>
            <person name="Wagner M."/>
            <person name="Daims H."/>
        </authorList>
    </citation>
    <scope>NUCLEOTIDE SEQUENCE [LARGE SCALE GENOMIC DNA]</scope>
    <source>
        <strain evidence="1 2">NSP M-1</strain>
    </source>
</reference>
<organism evidence="1 2">
    <name type="scientific">Nitrospira moscoviensis</name>
    <dbReference type="NCBI Taxonomy" id="42253"/>
    <lineage>
        <taxon>Bacteria</taxon>
        <taxon>Pseudomonadati</taxon>
        <taxon>Nitrospirota</taxon>
        <taxon>Nitrospiria</taxon>
        <taxon>Nitrospirales</taxon>
        <taxon>Nitrospiraceae</taxon>
        <taxon>Nitrospira</taxon>
    </lineage>
</organism>
<dbReference type="PATRIC" id="fig|42253.5.peg.1314"/>
<accession>A0A0K2G9Z4</accession>
<gene>
    <name evidence="1" type="ORF">NITMOv2_1337</name>
</gene>
<sequence>MSHFLFTAATLRERSSLDSAELQLSHRLWGCCTALIQHNLAAYLTAESHGLVYVLKAGLCAEFRIVSPVLRLQDMDDLLREDLRTEARYGFIRVEPIRRWRSTPQESHALLQEILQIPDQAELTRRLSLGMHRLTDAEYQAIVQRLGPGIPVAS</sequence>
<evidence type="ECO:0000313" key="1">
    <source>
        <dbReference type="EMBL" id="ALA57765.1"/>
    </source>
</evidence>
<dbReference type="Proteomes" id="UP000069205">
    <property type="component" value="Chromosome"/>
</dbReference>
<dbReference type="KEGG" id="nmv:NITMOv2_1337"/>
<keyword evidence="2" id="KW-1185">Reference proteome</keyword>
<proteinExistence type="predicted"/>
<dbReference type="STRING" id="42253.NITMOv2_1337"/>
<dbReference type="EMBL" id="CP011801">
    <property type="protein sequence ID" value="ALA57765.1"/>
    <property type="molecule type" value="Genomic_DNA"/>
</dbReference>
<dbReference type="AlphaFoldDB" id="A0A0K2G9Z4"/>
<protein>
    <recommendedName>
        <fullName evidence="3">EVE domain-containing protein</fullName>
    </recommendedName>
</protein>
<evidence type="ECO:0000313" key="2">
    <source>
        <dbReference type="Proteomes" id="UP000069205"/>
    </source>
</evidence>
<name>A0A0K2G9Z4_NITMO</name>